<dbReference type="EMBL" id="SRID01000120">
    <property type="protein sequence ID" value="TGB08653.1"/>
    <property type="molecule type" value="Genomic_DNA"/>
</dbReference>
<name>A0A4Z0H852_9ACTN</name>
<evidence type="ECO:0000313" key="2">
    <source>
        <dbReference type="Proteomes" id="UP000297948"/>
    </source>
</evidence>
<sequence length="281" mass="30826">MEFDSTAPDFTSRNVKWELRPGWGDVLEARCRHISTDGDLVLVAAGDSPSKGRVGIYQRKSKKLLWSAAVTNYPHSIERVPGVGAVIVAGAGTARPGEGKPRPNGSLHLYGPKDKHIASLGYIGSYPLQEAHGVLWDPQYELLWAIGRTEVRRYRVKGTYRGMRLEEVDAAHRIRIGGNGHDIQPDYTDKHRLLLTDSNHVYALDKRTLKVQALPGALGNKRHVKSIARHASGQYMWAGVPDGVDSAFGGPAVHFESPGATRNLDKGGVTYKARIATNSYQ</sequence>
<comment type="caution">
    <text evidence="1">The sequence shown here is derived from an EMBL/GenBank/DDBJ whole genome shotgun (WGS) entry which is preliminary data.</text>
</comment>
<dbReference type="AlphaFoldDB" id="A0A4Z0H852"/>
<protein>
    <recommendedName>
        <fullName evidence="3">WD40 repeat domain-containing protein</fullName>
    </recommendedName>
</protein>
<reference evidence="1 2" key="1">
    <citation type="submission" date="2019-03" db="EMBL/GenBank/DDBJ databases">
        <authorList>
            <person name="Gonzalez-Pimentel J.L."/>
        </authorList>
    </citation>
    <scope>NUCLEOTIDE SEQUENCE [LARGE SCALE GENOMIC DNA]</scope>
    <source>
        <strain evidence="1 2">JCM 31289</strain>
    </source>
</reference>
<dbReference type="SUPFAM" id="SSF50969">
    <property type="entry name" value="YVTN repeat-like/Quinoprotein amine dehydrogenase"/>
    <property type="match status" value="1"/>
</dbReference>
<dbReference type="OrthoDB" id="1007317at2"/>
<evidence type="ECO:0000313" key="1">
    <source>
        <dbReference type="EMBL" id="TGB08653.1"/>
    </source>
</evidence>
<dbReference type="InterPro" id="IPR011044">
    <property type="entry name" value="Quino_amine_DH_bsu"/>
</dbReference>
<evidence type="ECO:0008006" key="3">
    <source>
        <dbReference type="Google" id="ProtNLM"/>
    </source>
</evidence>
<keyword evidence="2" id="KW-1185">Reference proteome</keyword>
<organism evidence="1 2">
    <name type="scientific">Streptomyces palmae</name>
    <dbReference type="NCBI Taxonomy" id="1701085"/>
    <lineage>
        <taxon>Bacteria</taxon>
        <taxon>Bacillati</taxon>
        <taxon>Actinomycetota</taxon>
        <taxon>Actinomycetes</taxon>
        <taxon>Kitasatosporales</taxon>
        <taxon>Streptomycetaceae</taxon>
        <taxon>Streptomyces</taxon>
    </lineage>
</organism>
<dbReference type="Proteomes" id="UP000297948">
    <property type="component" value="Unassembled WGS sequence"/>
</dbReference>
<accession>A0A4Z0H852</accession>
<proteinExistence type="predicted"/>
<gene>
    <name evidence="1" type="ORF">E4099_15030</name>
</gene>